<reference evidence="2 3" key="1">
    <citation type="submission" date="2015-03" db="EMBL/GenBank/DDBJ databases">
        <title>Luteipulveratus halotolerans sp. nov., a novel actinobacterium (Dermacoccaceae) from Sarawak, Malaysia.</title>
        <authorList>
            <person name="Juboi H."/>
            <person name="Basik A."/>
            <person name="Shamsul S.S."/>
            <person name="Arnold P."/>
            <person name="Schmitt E.K."/>
            <person name="Sanglier J.-J."/>
            <person name="Yeo T."/>
        </authorList>
    </citation>
    <scope>NUCLEOTIDE SEQUENCE [LARGE SCALE GENOMIC DNA]</scope>
    <source>
        <strain evidence="2 3">MN07-A0370</strain>
    </source>
</reference>
<evidence type="ECO:0000313" key="2">
    <source>
        <dbReference type="EMBL" id="AKU15325.1"/>
    </source>
</evidence>
<dbReference type="InterPro" id="IPR000073">
    <property type="entry name" value="AB_hydrolase_1"/>
</dbReference>
<name>A0A0K1JFF5_9MICO</name>
<evidence type="ECO:0000313" key="3">
    <source>
        <dbReference type="Proteomes" id="UP000066480"/>
    </source>
</evidence>
<dbReference type="EMBL" id="CP011112">
    <property type="protein sequence ID" value="AKU15325.1"/>
    <property type="molecule type" value="Genomic_DNA"/>
</dbReference>
<accession>A0A0K1JFF5</accession>
<sequence length="313" mass="34265">MTANEPDRLPTQWIDLDGTRVHYVEAPGPADGPTFVMVHGLGGSLLDWDSLVPLLAQRGHVYAVDLGGHGLTEVEPERATVQGNRALLDRFLRTVVGRPAVLVGNSMGGLVSSLQAGAAPGTVSGLVLVDPVLPMSPKAPSHPLVAVAFGIYAVPPLGRWFLNDRSSKIPPEQLAHEVFKLVTAHVEKVPAWLIDRHVELSRQRQSSLTSNDAFLVAARSILMTAGVRRQTYERDLARILHPVLLVHGDRDRLVNVAAARRLAQWRSTWTYAEGADMGHCPMFEEPEWVAEQVDEWLALHPEIARKSAWKAAS</sequence>
<organism evidence="2 3">
    <name type="scientific">Luteipulveratus mongoliensis</name>
    <dbReference type="NCBI Taxonomy" id="571913"/>
    <lineage>
        <taxon>Bacteria</taxon>
        <taxon>Bacillati</taxon>
        <taxon>Actinomycetota</taxon>
        <taxon>Actinomycetes</taxon>
        <taxon>Micrococcales</taxon>
        <taxon>Dermacoccaceae</taxon>
        <taxon>Luteipulveratus</taxon>
    </lineage>
</organism>
<dbReference type="GO" id="GO:0003824">
    <property type="term" value="F:catalytic activity"/>
    <property type="evidence" value="ECO:0007669"/>
    <property type="project" value="UniProtKB-ARBA"/>
</dbReference>
<protein>
    <recommendedName>
        <fullName evidence="1">AB hydrolase-1 domain-containing protein</fullName>
    </recommendedName>
</protein>
<dbReference type="OrthoDB" id="9770427at2"/>
<dbReference type="SUPFAM" id="SSF53474">
    <property type="entry name" value="alpha/beta-Hydrolases"/>
    <property type="match status" value="1"/>
</dbReference>
<dbReference type="RefSeq" id="WP_052590200.1">
    <property type="nucleotide sequence ID" value="NZ_CP011112.1"/>
</dbReference>
<gene>
    <name evidence="2" type="ORF">VV02_04705</name>
</gene>
<dbReference type="Proteomes" id="UP000066480">
    <property type="component" value="Chromosome"/>
</dbReference>
<dbReference type="STRING" id="571913.VV02_04705"/>
<dbReference type="AlphaFoldDB" id="A0A0K1JFF5"/>
<keyword evidence="3" id="KW-1185">Reference proteome</keyword>
<dbReference type="Pfam" id="PF12697">
    <property type="entry name" value="Abhydrolase_6"/>
    <property type="match status" value="1"/>
</dbReference>
<proteinExistence type="predicted"/>
<feature type="domain" description="AB hydrolase-1" evidence="1">
    <location>
        <begin position="35"/>
        <end position="291"/>
    </location>
</feature>
<evidence type="ECO:0000259" key="1">
    <source>
        <dbReference type="Pfam" id="PF12697"/>
    </source>
</evidence>
<dbReference type="Gene3D" id="3.40.50.1820">
    <property type="entry name" value="alpha/beta hydrolase"/>
    <property type="match status" value="1"/>
</dbReference>
<dbReference type="KEGG" id="lmoi:VV02_04705"/>
<dbReference type="InterPro" id="IPR029058">
    <property type="entry name" value="AB_hydrolase_fold"/>
</dbReference>
<dbReference type="PANTHER" id="PTHR46438">
    <property type="entry name" value="ALPHA/BETA-HYDROLASES SUPERFAMILY PROTEIN"/>
    <property type="match status" value="1"/>
</dbReference>